<keyword evidence="3" id="KW-1185">Reference proteome</keyword>
<dbReference type="RefSeq" id="WP_137249592.1">
    <property type="nucleotide sequence ID" value="NZ_SZQA01000027.1"/>
</dbReference>
<dbReference type="AlphaFoldDB" id="A0A4V5UYZ6"/>
<proteinExistence type="predicted"/>
<feature type="compositionally biased region" description="Acidic residues" evidence="1">
    <location>
        <begin position="37"/>
        <end position="60"/>
    </location>
</feature>
<sequence>MTAGLTVASATASPQIQETAAVPAAAGGADPLATPEATEEATPDATQEPEEVAAPEQEEDPTPKKADYAGVVDQNGGLIAISIRKGKVVGYFCDGKIEAWLRGTAADNTVTLEGKDTLVTAALRGGKAQGRIEYKNKSWRFSAATVKKPSGLYRATAQVRGARVVGGWIKLPNGQSVGRIMLGENSGEAAAAFDGGVQEWYGIPLTPQDPDQFIDSFLSPAAPAS</sequence>
<comment type="caution">
    <text evidence="2">The sequence shown here is derived from an EMBL/GenBank/DDBJ whole genome shotgun (WGS) entry which is preliminary data.</text>
</comment>
<reference evidence="2 3" key="1">
    <citation type="submission" date="2019-04" db="EMBL/GenBank/DDBJ databases">
        <title>Herbidospora sp. NEAU-GS14.nov., a novel actinomycete isolated from soil.</title>
        <authorList>
            <person name="Han L."/>
        </authorList>
    </citation>
    <scope>NUCLEOTIDE SEQUENCE [LARGE SCALE GENOMIC DNA]</scope>
    <source>
        <strain evidence="2 3">NEAU-GS14</strain>
    </source>
</reference>
<feature type="compositionally biased region" description="Polar residues" evidence="1">
    <location>
        <begin position="8"/>
        <end position="18"/>
    </location>
</feature>
<gene>
    <name evidence="2" type="ORF">FDA94_25420</name>
</gene>
<evidence type="ECO:0000313" key="2">
    <source>
        <dbReference type="EMBL" id="TKK85483.1"/>
    </source>
</evidence>
<protein>
    <submittedName>
        <fullName evidence="2">Uncharacterized protein</fullName>
    </submittedName>
</protein>
<evidence type="ECO:0000313" key="3">
    <source>
        <dbReference type="Proteomes" id="UP000308705"/>
    </source>
</evidence>
<feature type="compositionally biased region" description="Low complexity" evidence="1">
    <location>
        <begin position="20"/>
        <end position="33"/>
    </location>
</feature>
<dbReference type="OrthoDB" id="4538973at2"/>
<evidence type="ECO:0000256" key="1">
    <source>
        <dbReference type="SAM" id="MobiDB-lite"/>
    </source>
</evidence>
<feature type="region of interest" description="Disordered" evidence="1">
    <location>
        <begin position="1"/>
        <end position="69"/>
    </location>
</feature>
<organism evidence="2 3">
    <name type="scientific">Herbidospora galbida</name>
    <dbReference type="NCBI Taxonomy" id="2575442"/>
    <lineage>
        <taxon>Bacteria</taxon>
        <taxon>Bacillati</taxon>
        <taxon>Actinomycetota</taxon>
        <taxon>Actinomycetes</taxon>
        <taxon>Streptosporangiales</taxon>
        <taxon>Streptosporangiaceae</taxon>
        <taxon>Herbidospora</taxon>
    </lineage>
</organism>
<name>A0A4V5UYZ6_9ACTN</name>
<dbReference type="Proteomes" id="UP000308705">
    <property type="component" value="Unassembled WGS sequence"/>
</dbReference>
<dbReference type="EMBL" id="SZQA01000027">
    <property type="protein sequence ID" value="TKK85483.1"/>
    <property type="molecule type" value="Genomic_DNA"/>
</dbReference>
<accession>A0A4V5UYZ6</accession>